<name>A0A9D4SYE4_RHISA</name>
<evidence type="ECO:0000313" key="11">
    <source>
        <dbReference type="Proteomes" id="UP000821837"/>
    </source>
</evidence>
<evidence type="ECO:0000256" key="1">
    <source>
        <dbReference type="ARBA" id="ARBA00004498"/>
    </source>
</evidence>
<dbReference type="Proteomes" id="UP000821837">
    <property type="component" value="Unassembled WGS sequence"/>
</dbReference>
<sequence>MEPPLSVVLRFGFRPISGVAEFFRPSNLRKGKKLVNAKWHNERRVRPPTSTAHAVVARRLPLDTLSQQLLQRRQFFGKAVMHGRKTEAIARASFEQKIGQSVLQVGLIVHLTQPWLCASPDGLFKVGDNTALLEIKCPYSRKDDIIIDAEREISFVKYIVYEGGAAWSWGGCSVDIKHAGNFSRHVLLEKFGANKDLNDAMHTHNNKVGTAAVRKTTQRTCKCHGPSGTCTMKTCWMKLGEMSAVGRRLRKAYDRAHLVHSNRGAPKWPEVKKVLVYAVPSSDYCRPNRSLDVGGTYGRECSR</sequence>
<evidence type="ECO:0000259" key="9">
    <source>
        <dbReference type="Pfam" id="PF09588"/>
    </source>
</evidence>
<dbReference type="GO" id="GO:0005109">
    <property type="term" value="F:frizzled binding"/>
    <property type="evidence" value="ECO:0007669"/>
    <property type="project" value="TreeGrafter"/>
</dbReference>
<feature type="domain" description="YqaJ viral recombinase" evidence="9">
    <location>
        <begin position="38"/>
        <end position="141"/>
    </location>
</feature>
<reference evidence="10" key="2">
    <citation type="submission" date="2021-09" db="EMBL/GenBank/DDBJ databases">
        <authorList>
            <person name="Jia N."/>
            <person name="Wang J."/>
            <person name="Shi W."/>
            <person name="Du L."/>
            <person name="Sun Y."/>
            <person name="Zhan W."/>
            <person name="Jiang J."/>
            <person name="Wang Q."/>
            <person name="Zhang B."/>
            <person name="Ji P."/>
            <person name="Sakyi L.B."/>
            <person name="Cui X."/>
            <person name="Yuan T."/>
            <person name="Jiang B."/>
            <person name="Yang W."/>
            <person name="Lam T.T.-Y."/>
            <person name="Chang Q."/>
            <person name="Ding S."/>
            <person name="Wang X."/>
            <person name="Zhu J."/>
            <person name="Ruan X."/>
            <person name="Zhao L."/>
            <person name="Wei J."/>
            <person name="Que T."/>
            <person name="Du C."/>
            <person name="Cheng J."/>
            <person name="Dai P."/>
            <person name="Han X."/>
            <person name="Huang E."/>
            <person name="Gao Y."/>
            <person name="Liu J."/>
            <person name="Shao H."/>
            <person name="Ye R."/>
            <person name="Li L."/>
            <person name="Wei W."/>
            <person name="Wang X."/>
            <person name="Wang C."/>
            <person name="Huo Q."/>
            <person name="Li W."/>
            <person name="Guo W."/>
            <person name="Chen H."/>
            <person name="Chen S."/>
            <person name="Zhou L."/>
            <person name="Zhou L."/>
            <person name="Ni X."/>
            <person name="Tian J."/>
            <person name="Zhou Y."/>
            <person name="Sheng Y."/>
            <person name="Liu T."/>
            <person name="Pan Y."/>
            <person name="Xia L."/>
            <person name="Li J."/>
            <person name="Zhao F."/>
            <person name="Cao W."/>
        </authorList>
    </citation>
    <scope>NUCLEOTIDE SEQUENCE</scope>
    <source>
        <strain evidence="10">Rsan-2018</strain>
        <tissue evidence="10">Larvae</tissue>
    </source>
</reference>
<reference evidence="10" key="1">
    <citation type="journal article" date="2020" name="Cell">
        <title>Large-Scale Comparative Analyses of Tick Genomes Elucidate Their Genetic Diversity and Vector Capacities.</title>
        <authorList>
            <consortium name="Tick Genome and Microbiome Consortium (TIGMIC)"/>
            <person name="Jia N."/>
            <person name="Wang J."/>
            <person name="Shi W."/>
            <person name="Du L."/>
            <person name="Sun Y."/>
            <person name="Zhan W."/>
            <person name="Jiang J.F."/>
            <person name="Wang Q."/>
            <person name="Zhang B."/>
            <person name="Ji P."/>
            <person name="Bell-Sakyi L."/>
            <person name="Cui X.M."/>
            <person name="Yuan T.T."/>
            <person name="Jiang B.G."/>
            <person name="Yang W.F."/>
            <person name="Lam T.T."/>
            <person name="Chang Q.C."/>
            <person name="Ding S.J."/>
            <person name="Wang X.J."/>
            <person name="Zhu J.G."/>
            <person name="Ruan X.D."/>
            <person name="Zhao L."/>
            <person name="Wei J.T."/>
            <person name="Ye R.Z."/>
            <person name="Que T.C."/>
            <person name="Du C.H."/>
            <person name="Zhou Y.H."/>
            <person name="Cheng J.X."/>
            <person name="Dai P.F."/>
            <person name="Guo W.B."/>
            <person name="Han X.H."/>
            <person name="Huang E.J."/>
            <person name="Li L.F."/>
            <person name="Wei W."/>
            <person name="Gao Y.C."/>
            <person name="Liu J.Z."/>
            <person name="Shao H.Z."/>
            <person name="Wang X."/>
            <person name="Wang C.C."/>
            <person name="Yang T.C."/>
            <person name="Huo Q.B."/>
            <person name="Li W."/>
            <person name="Chen H.Y."/>
            <person name="Chen S.E."/>
            <person name="Zhou L.G."/>
            <person name="Ni X.B."/>
            <person name="Tian J.H."/>
            <person name="Sheng Y."/>
            <person name="Liu T."/>
            <person name="Pan Y.S."/>
            <person name="Xia L.Y."/>
            <person name="Li J."/>
            <person name="Zhao F."/>
            <person name="Cao W.C."/>
        </authorList>
    </citation>
    <scope>NUCLEOTIDE SEQUENCE</scope>
    <source>
        <strain evidence="10">Rsan-2018</strain>
    </source>
</reference>
<evidence type="ECO:0000256" key="4">
    <source>
        <dbReference type="ARBA" id="ARBA00022525"/>
    </source>
</evidence>
<evidence type="ECO:0000313" key="10">
    <source>
        <dbReference type="EMBL" id="KAH7956359.1"/>
    </source>
</evidence>
<accession>A0A9D4SYE4</accession>
<keyword evidence="11" id="KW-1185">Reference proteome</keyword>
<comment type="subcellular location">
    <subcellularLocation>
        <location evidence="1 8">Secreted</location>
        <location evidence="1 8">Extracellular space</location>
        <location evidence="1 8">Extracellular matrix</location>
    </subcellularLocation>
</comment>
<dbReference type="GO" id="GO:0006281">
    <property type="term" value="P:DNA repair"/>
    <property type="evidence" value="ECO:0007669"/>
    <property type="project" value="UniProtKB-ARBA"/>
</dbReference>
<dbReference type="AlphaFoldDB" id="A0A9D4SYE4"/>
<dbReference type="Pfam" id="PF00110">
    <property type="entry name" value="wnt"/>
    <property type="match status" value="1"/>
</dbReference>
<dbReference type="Gene3D" id="3.90.320.10">
    <property type="match status" value="1"/>
</dbReference>
<dbReference type="VEuPathDB" id="VectorBase:RSAN_049443"/>
<keyword evidence="6 8" id="KW-0879">Wnt signaling pathway</keyword>
<dbReference type="GO" id="GO:0060070">
    <property type="term" value="P:canonical Wnt signaling pathway"/>
    <property type="evidence" value="ECO:0007669"/>
    <property type="project" value="TreeGrafter"/>
</dbReference>
<dbReference type="GO" id="GO:0045165">
    <property type="term" value="P:cell fate commitment"/>
    <property type="evidence" value="ECO:0007669"/>
    <property type="project" value="TreeGrafter"/>
</dbReference>
<keyword evidence="7" id="KW-1015">Disulfide bond</keyword>
<dbReference type="SMART" id="SM00097">
    <property type="entry name" value="WNT1"/>
    <property type="match status" value="1"/>
</dbReference>
<proteinExistence type="inferred from homology"/>
<dbReference type="GO" id="GO:0005615">
    <property type="term" value="C:extracellular space"/>
    <property type="evidence" value="ECO:0007669"/>
    <property type="project" value="TreeGrafter"/>
</dbReference>
<dbReference type="EMBL" id="JABSTV010001250">
    <property type="protein sequence ID" value="KAH7956359.1"/>
    <property type="molecule type" value="Genomic_DNA"/>
</dbReference>
<dbReference type="InterPro" id="IPR011604">
    <property type="entry name" value="PDDEXK-like_dom_sf"/>
</dbReference>
<dbReference type="CDD" id="cd22343">
    <property type="entry name" value="PDDEXK_lambda_exonuclease-like"/>
    <property type="match status" value="1"/>
</dbReference>
<protein>
    <recommendedName>
        <fullName evidence="8">Protein Wnt</fullName>
    </recommendedName>
</protein>
<evidence type="ECO:0000256" key="2">
    <source>
        <dbReference type="ARBA" id="ARBA00005683"/>
    </source>
</evidence>
<organism evidence="10 11">
    <name type="scientific">Rhipicephalus sanguineus</name>
    <name type="common">Brown dog tick</name>
    <name type="synonym">Ixodes sanguineus</name>
    <dbReference type="NCBI Taxonomy" id="34632"/>
    <lineage>
        <taxon>Eukaryota</taxon>
        <taxon>Metazoa</taxon>
        <taxon>Ecdysozoa</taxon>
        <taxon>Arthropoda</taxon>
        <taxon>Chelicerata</taxon>
        <taxon>Arachnida</taxon>
        <taxon>Acari</taxon>
        <taxon>Parasitiformes</taxon>
        <taxon>Ixodida</taxon>
        <taxon>Ixodoidea</taxon>
        <taxon>Ixodidae</taxon>
        <taxon>Rhipicephalinae</taxon>
        <taxon>Rhipicephalus</taxon>
        <taxon>Rhipicephalus</taxon>
    </lineage>
</organism>
<dbReference type="GO" id="GO:0005125">
    <property type="term" value="F:cytokine activity"/>
    <property type="evidence" value="ECO:0007669"/>
    <property type="project" value="TreeGrafter"/>
</dbReference>
<evidence type="ECO:0000256" key="5">
    <source>
        <dbReference type="ARBA" id="ARBA00022530"/>
    </source>
</evidence>
<dbReference type="Pfam" id="PF09588">
    <property type="entry name" value="YqaJ"/>
    <property type="match status" value="1"/>
</dbReference>
<comment type="similarity">
    <text evidence="2 8">Belongs to the Wnt family.</text>
</comment>
<dbReference type="InterPro" id="IPR011335">
    <property type="entry name" value="Restrct_endonuc-II-like"/>
</dbReference>
<dbReference type="GO" id="GO:0030182">
    <property type="term" value="P:neuron differentiation"/>
    <property type="evidence" value="ECO:0007669"/>
    <property type="project" value="TreeGrafter"/>
</dbReference>
<comment type="caution">
    <text evidence="10">The sequence shown here is derived from an EMBL/GenBank/DDBJ whole genome shotgun (WGS) entry which is preliminary data.</text>
</comment>
<dbReference type="InterPro" id="IPR005817">
    <property type="entry name" value="Wnt"/>
</dbReference>
<dbReference type="InterPro" id="IPR019080">
    <property type="entry name" value="YqaJ_viral_recombinase"/>
</dbReference>
<dbReference type="VEuPathDB" id="VectorBase:RSAN_041142"/>
<evidence type="ECO:0000256" key="3">
    <source>
        <dbReference type="ARBA" id="ARBA00022473"/>
    </source>
</evidence>
<keyword evidence="3 8" id="KW-0217">Developmental protein</keyword>
<evidence type="ECO:0000256" key="7">
    <source>
        <dbReference type="ARBA" id="ARBA00023157"/>
    </source>
</evidence>
<comment type="function">
    <text evidence="8">Ligand for members of the frizzled family of seven transmembrane receptors.</text>
</comment>
<dbReference type="SUPFAM" id="SSF52980">
    <property type="entry name" value="Restriction endonuclease-like"/>
    <property type="match status" value="1"/>
</dbReference>
<evidence type="ECO:0000256" key="6">
    <source>
        <dbReference type="ARBA" id="ARBA00022687"/>
    </source>
</evidence>
<evidence type="ECO:0000256" key="8">
    <source>
        <dbReference type="RuleBase" id="RU003500"/>
    </source>
</evidence>
<dbReference type="PANTHER" id="PTHR12027">
    <property type="entry name" value="WNT RELATED"/>
    <property type="match status" value="1"/>
</dbReference>
<keyword evidence="5" id="KW-0272">Extracellular matrix</keyword>
<keyword evidence="4" id="KW-0964">Secreted</keyword>
<gene>
    <name evidence="10" type="ORF">HPB52_008595</name>
</gene>